<reference evidence="1 2" key="1">
    <citation type="submission" date="2019-02" db="EMBL/GenBank/DDBJ databases">
        <title>Genome sequencing of the rare red list fungi Bondarzewia mesenterica.</title>
        <authorList>
            <person name="Buettner E."/>
            <person name="Kellner H."/>
        </authorList>
    </citation>
    <scope>NUCLEOTIDE SEQUENCE [LARGE SCALE GENOMIC DNA]</scope>
    <source>
        <strain evidence="1 2">DSM 108281</strain>
    </source>
</reference>
<evidence type="ECO:0000313" key="1">
    <source>
        <dbReference type="EMBL" id="THH08601.1"/>
    </source>
</evidence>
<dbReference type="AlphaFoldDB" id="A0A4S4LBR9"/>
<comment type="caution">
    <text evidence="1">The sequence shown here is derived from an EMBL/GenBank/DDBJ whole genome shotgun (WGS) entry which is preliminary data.</text>
</comment>
<name>A0A4S4LBR9_9AGAM</name>
<dbReference type="EMBL" id="SGPL01000687">
    <property type="protein sequence ID" value="THH08601.1"/>
    <property type="molecule type" value="Genomic_DNA"/>
</dbReference>
<proteinExistence type="predicted"/>
<protein>
    <submittedName>
        <fullName evidence="1">Uncharacterized protein</fullName>
    </submittedName>
</protein>
<keyword evidence="2" id="KW-1185">Reference proteome</keyword>
<accession>A0A4S4LBR9</accession>
<gene>
    <name evidence="1" type="ORF">EW146_g8941</name>
</gene>
<evidence type="ECO:0000313" key="2">
    <source>
        <dbReference type="Proteomes" id="UP000310158"/>
    </source>
</evidence>
<sequence length="113" mass="12549">MGIKAEVDAVATIISYLKLAGHPFIFSKNIREAAEWVTSYQRNYAVGLFDFGLFADHHRLTRQININLDITEWWLTGSGIQIVNLLASYLAAIHNLPTATKIMLGMAQSVVTA</sequence>
<organism evidence="1 2">
    <name type="scientific">Bondarzewia mesenterica</name>
    <dbReference type="NCBI Taxonomy" id="1095465"/>
    <lineage>
        <taxon>Eukaryota</taxon>
        <taxon>Fungi</taxon>
        <taxon>Dikarya</taxon>
        <taxon>Basidiomycota</taxon>
        <taxon>Agaricomycotina</taxon>
        <taxon>Agaricomycetes</taxon>
        <taxon>Russulales</taxon>
        <taxon>Bondarzewiaceae</taxon>
        <taxon>Bondarzewia</taxon>
    </lineage>
</organism>
<dbReference type="Proteomes" id="UP000310158">
    <property type="component" value="Unassembled WGS sequence"/>
</dbReference>